<proteinExistence type="predicted"/>
<name>A0A2N1E2F4_PSEFL</name>
<reference evidence="2 3" key="1">
    <citation type="submission" date="2017-08" db="EMBL/GenBank/DDBJ databases">
        <authorList>
            <person name="de Groot N.N."/>
        </authorList>
    </citation>
    <scope>NUCLEOTIDE SEQUENCE [LARGE SCALE GENOMIC DNA]</scope>
    <source>
        <strain evidence="2 3">PfR 37</strain>
    </source>
</reference>
<feature type="domain" description="Dermonecrotic toxin N-terminal" evidence="1">
    <location>
        <begin position="387"/>
        <end position="640"/>
    </location>
</feature>
<dbReference type="EMBL" id="NVXX01000025">
    <property type="protein sequence ID" value="PKH18616.1"/>
    <property type="molecule type" value="Genomic_DNA"/>
</dbReference>
<evidence type="ECO:0000313" key="2">
    <source>
        <dbReference type="EMBL" id="PKH18616.1"/>
    </source>
</evidence>
<dbReference type="AlphaFoldDB" id="A0A2N1E2F4"/>
<comment type="caution">
    <text evidence="2">The sequence shown here is derived from an EMBL/GenBank/DDBJ whole genome shotgun (WGS) entry which is preliminary data.</text>
</comment>
<dbReference type="Pfam" id="PF20178">
    <property type="entry name" value="ToxA_N"/>
    <property type="match status" value="1"/>
</dbReference>
<accession>A0A2N1E2F4</accession>
<dbReference type="InterPro" id="IPR046673">
    <property type="entry name" value="ToxA_N"/>
</dbReference>
<protein>
    <recommendedName>
        <fullName evidence="1">Dermonecrotic toxin N-terminal domain-containing protein</fullName>
    </recommendedName>
</protein>
<evidence type="ECO:0000313" key="3">
    <source>
        <dbReference type="Proteomes" id="UP000233564"/>
    </source>
</evidence>
<dbReference type="Proteomes" id="UP000233564">
    <property type="component" value="Unassembled WGS sequence"/>
</dbReference>
<dbReference type="RefSeq" id="WP_101220531.1">
    <property type="nucleotide sequence ID" value="NZ_KZ478003.1"/>
</dbReference>
<sequence length="989" mass="109056">MLLPPTDEPQTTDVTLTQSPNMAATVDALFAGRPSLESVIQHILATTITQKYPGVALDLPRTQLAIPQADGSYTYECLTTKALDYLATGAALDFRAVGSYAFFLTEQAPTPITTPAGDALDMMQIEALIRELTWSLPIGLQQALTAYWNPSGEQPSRWSLLTDSLVQALQISVLTQPGLSDIERETVQQIIDFPESYPRWSNNYKSNTLAYELETYLNSASGNSVLFAPELLLERTVDTRTVVLLCHPGGKIETFASMDAFNQHWGSALTAQYRVNSLSCKRYEIYGDAFGHQAELVLNQQLLDIEAVQLPCDFGKAKLQALYHELSDPALYFAKTTQVQAQFQNALRQHLPDWLQNASPMPKKNYSRYSLGLANSKLLSKGHTFLSGITDINAFTAAALATALDAEQQSMPASDEEAALPQTYAPDKVLVTVTLVADAEGTSQSVSTQSMSLTELVITCLKGRPAGTITLAHQDGLALPDWLTADFITRTGGLIERLDIGKAYSDYLETQLLDYTPEVFERRRKLVAQLCYQLPLQALELHLKQPSSVSALGAEYLATLLQHPINEPSIASEGFADTPSVIIQPLALLRAPAAEPDVVSAMFLIEAQDRTQGPHLLYRPFYTQSFCEFATRDALLNAISQPGDLQDSVLAWLPDEARTVYENGGFLAPHHLDVSQDDPLVPVSPPPAAQLADQREVERSLTAMGFSNAQSFLYYYLVEALIDVGGDSASLNKKRRWTALLEMGGGPFNTLLLAQHRAPVLLTTWLGTLVNQLTPDLPALNSNEPVAREVAIADLTLNLAILLAESMPVATTSEPVDCLLKDRALRLPAPRQSPQGQQLHSNVILTENVIGYYEGANKKLDSALEFEYTYFRNRMPYGHWANITSFFGVAYFKELPAASPDGPYRGLYLIDNAWHLIIHGIRFKVVMLDDERMAIVRDNTSTRGPRVKVDEQGNWSFDMRLRVKGGSVLKRLTSERTRRAQISPTVTDA</sequence>
<evidence type="ECO:0000259" key="1">
    <source>
        <dbReference type="Pfam" id="PF20178"/>
    </source>
</evidence>
<gene>
    <name evidence="2" type="ORF">CIB54_17950</name>
</gene>
<organism evidence="2 3">
    <name type="scientific">Pseudomonas fluorescens</name>
    <dbReference type="NCBI Taxonomy" id="294"/>
    <lineage>
        <taxon>Bacteria</taxon>
        <taxon>Pseudomonadati</taxon>
        <taxon>Pseudomonadota</taxon>
        <taxon>Gammaproteobacteria</taxon>
        <taxon>Pseudomonadales</taxon>
        <taxon>Pseudomonadaceae</taxon>
        <taxon>Pseudomonas</taxon>
    </lineage>
</organism>